<dbReference type="EMBL" id="LR743504">
    <property type="protein sequence ID" value="CAA2106732.1"/>
    <property type="molecule type" value="Genomic_DNA"/>
</dbReference>
<dbReference type="AlphaFoldDB" id="A0A679J6H7"/>
<feature type="region of interest" description="Disordered" evidence="1">
    <location>
        <begin position="78"/>
        <end position="97"/>
    </location>
</feature>
<feature type="region of interest" description="Disordered" evidence="1">
    <location>
        <begin position="28"/>
        <end position="60"/>
    </location>
</feature>
<feature type="compositionally biased region" description="Polar residues" evidence="1">
    <location>
        <begin position="39"/>
        <end position="54"/>
    </location>
</feature>
<evidence type="ECO:0000313" key="3">
    <source>
        <dbReference type="EMBL" id="CAA2106732.1"/>
    </source>
</evidence>
<accession>A0A679J6H7</accession>
<gene>
    <name evidence="3" type="ORF">MBUL_03818</name>
</gene>
<feature type="signal peptide" evidence="2">
    <location>
        <begin position="1"/>
        <end position="24"/>
    </location>
</feature>
<keyword evidence="2" id="KW-0732">Signal</keyword>
<name>A0A679J6H7_9HYPH</name>
<feature type="chain" id="PRO_5025691017" evidence="2">
    <location>
        <begin position="25"/>
        <end position="97"/>
    </location>
</feature>
<protein>
    <submittedName>
        <fullName evidence="3">Uncharacterized protein</fullName>
    </submittedName>
</protein>
<organism evidence="3">
    <name type="scientific">Methylobacterium bullatum</name>
    <dbReference type="NCBI Taxonomy" id="570505"/>
    <lineage>
        <taxon>Bacteria</taxon>
        <taxon>Pseudomonadati</taxon>
        <taxon>Pseudomonadota</taxon>
        <taxon>Alphaproteobacteria</taxon>
        <taxon>Hyphomicrobiales</taxon>
        <taxon>Methylobacteriaceae</taxon>
        <taxon>Methylobacterium</taxon>
    </lineage>
</organism>
<reference evidence="3" key="1">
    <citation type="submission" date="2019-12" db="EMBL/GenBank/DDBJ databases">
        <authorList>
            <person name="Cremers G."/>
        </authorList>
    </citation>
    <scope>NUCLEOTIDE SEQUENCE</scope>
    <source>
        <strain evidence="3">Mbul1</strain>
    </source>
</reference>
<proteinExistence type="predicted"/>
<sequence length="97" mass="10227">MTRTLIRTALASALLLGLTGAALARGGTGGGGDGLSPYSALSGNDRSAGVNNGNYRDPRLDPYLQTYGRRYVAPRPYGGAGEYGYRPSRRGYDGYGY</sequence>
<evidence type="ECO:0000256" key="1">
    <source>
        <dbReference type="SAM" id="MobiDB-lite"/>
    </source>
</evidence>
<evidence type="ECO:0000256" key="2">
    <source>
        <dbReference type="SAM" id="SignalP"/>
    </source>
</evidence>